<gene>
    <name evidence="2" type="ORF">K452DRAFT_69247</name>
</gene>
<keyword evidence="1" id="KW-0812">Transmembrane</keyword>
<reference evidence="2" key="1">
    <citation type="journal article" date="2020" name="Stud. Mycol.">
        <title>101 Dothideomycetes genomes: a test case for predicting lifestyles and emergence of pathogens.</title>
        <authorList>
            <person name="Haridas S."/>
            <person name="Albert R."/>
            <person name="Binder M."/>
            <person name="Bloem J."/>
            <person name="Labutti K."/>
            <person name="Salamov A."/>
            <person name="Andreopoulos B."/>
            <person name="Baker S."/>
            <person name="Barry K."/>
            <person name="Bills G."/>
            <person name="Bluhm B."/>
            <person name="Cannon C."/>
            <person name="Castanera R."/>
            <person name="Culley D."/>
            <person name="Daum C."/>
            <person name="Ezra D."/>
            <person name="Gonzalez J."/>
            <person name="Henrissat B."/>
            <person name="Kuo A."/>
            <person name="Liang C."/>
            <person name="Lipzen A."/>
            <person name="Lutzoni F."/>
            <person name="Magnuson J."/>
            <person name="Mondo S."/>
            <person name="Nolan M."/>
            <person name="Ohm R."/>
            <person name="Pangilinan J."/>
            <person name="Park H.-J."/>
            <person name="Ramirez L."/>
            <person name="Alfaro M."/>
            <person name="Sun H."/>
            <person name="Tritt A."/>
            <person name="Yoshinaga Y."/>
            <person name="Zwiers L.-H."/>
            <person name="Turgeon B."/>
            <person name="Goodwin S."/>
            <person name="Spatafora J."/>
            <person name="Crous P."/>
            <person name="Grigoriev I."/>
        </authorList>
    </citation>
    <scope>NUCLEOTIDE SEQUENCE</scope>
    <source>
        <strain evidence="2">CBS 121167</strain>
    </source>
</reference>
<dbReference type="AlphaFoldDB" id="A0A6A6BVG8"/>
<proteinExistence type="predicted"/>
<evidence type="ECO:0000313" key="3">
    <source>
        <dbReference type="Proteomes" id="UP000799438"/>
    </source>
</evidence>
<dbReference type="EMBL" id="ML995475">
    <property type="protein sequence ID" value="KAF2146681.1"/>
    <property type="molecule type" value="Genomic_DNA"/>
</dbReference>
<organism evidence="2 3">
    <name type="scientific">Aplosporella prunicola CBS 121167</name>
    <dbReference type="NCBI Taxonomy" id="1176127"/>
    <lineage>
        <taxon>Eukaryota</taxon>
        <taxon>Fungi</taxon>
        <taxon>Dikarya</taxon>
        <taxon>Ascomycota</taxon>
        <taxon>Pezizomycotina</taxon>
        <taxon>Dothideomycetes</taxon>
        <taxon>Dothideomycetes incertae sedis</taxon>
        <taxon>Botryosphaeriales</taxon>
        <taxon>Aplosporellaceae</taxon>
        <taxon>Aplosporella</taxon>
    </lineage>
</organism>
<dbReference type="Proteomes" id="UP000799438">
    <property type="component" value="Unassembled WGS sequence"/>
</dbReference>
<evidence type="ECO:0000313" key="2">
    <source>
        <dbReference type="EMBL" id="KAF2146681.1"/>
    </source>
</evidence>
<name>A0A6A6BVG8_9PEZI</name>
<dbReference type="RefSeq" id="XP_033402390.1">
    <property type="nucleotide sequence ID" value="XM_033547036.1"/>
</dbReference>
<protein>
    <submittedName>
        <fullName evidence="2">Uncharacterized protein</fullName>
    </submittedName>
</protein>
<keyword evidence="3" id="KW-1185">Reference proteome</keyword>
<sequence length="133" mass="14923">MGKKAWRPRGSAWAWCSAFSCLCLEQSVLRFLLYPFGLVLGGSAISWILYIFLVIYLRGGAFATAASLGLVEAEPSKLCLMTLFFRCLSVRPSVRPSVCLLYTVRCAVHPMSRTFFIFHLLLLYRSYIAPTVA</sequence>
<keyword evidence="1" id="KW-0472">Membrane</keyword>
<evidence type="ECO:0000256" key="1">
    <source>
        <dbReference type="SAM" id="Phobius"/>
    </source>
</evidence>
<feature type="transmembrane region" description="Helical" evidence="1">
    <location>
        <begin position="33"/>
        <end position="57"/>
    </location>
</feature>
<accession>A0A6A6BVG8</accession>
<dbReference type="PROSITE" id="PS51257">
    <property type="entry name" value="PROKAR_LIPOPROTEIN"/>
    <property type="match status" value="1"/>
</dbReference>
<dbReference type="GeneID" id="54304543"/>
<keyword evidence="1" id="KW-1133">Transmembrane helix</keyword>